<feature type="transmembrane region" description="Helical" evidence="1">
    <location>
        <begin position="80"/>
        <end position="99"/>
    </location>
</feature>
<reference evidence="2 3" key="1">
    <citation type="submission" date="2018-03" db="EMBL/GenBank/DDBJ databases">
        <title>Genomic Encyclopedia of Archaeal and Bacterial Type Strains, Phase II (KMG-II): from individual species to whole genera.</title>
        <authorList>
            <person name="Goeker M."/>
        </authorList>
    </citation>
    <scope>NUCLEOTIDE SEQUENCE [LARGE SCALE GENOMIC DNA]</scope>
    <source>
        <strain evidence="2 3">DSM 25027</strain>
    </source>
</reference>
<evidence type="ECO:0008006" key="4">
    <source>
        <dbReference type="Google" id="ProtNLM"/>
    </source>
</evidence>
<keyword evidence="1" id="KW-1133">Transmembrane helix</keyword>
<evidence type="ECO:0000313" key="3">
    <source>
        <dbReference type="Proteomes" id="UP000237640"/>
    </source>
</evidence>
<dbReference type="OrthoDB" id="1551186at2"/>
<name>A0A2T0MIK1_9FLAO</name>
<comment type="caution">
    <text evidence="2">The sequence shown here is derived from an EMBL/GenBank/DDBJ whole genome shotgun (WGS) entry which is preliminary data.</text>
</comment>
<feature type="transmembrane region" description="Helical" evidence="1">
    <location>
        <begin position="105"/>
        <end position="123"/>
    </location>
</feature>
<evidence type="ECO:0000313" key="2">
    <source>
        <dbReference type="EMBL" id="PRX57383.1"/>
    </source>
</evidence>
<keyword evidence="1" id="KW-0472">Membrane</keyword>
<keyword evidence="1" id="KW-0812">Transmembrane</keyword>
<gene>
    <name evidence="2" type="ORF">CLV81_1387</name>
</gene>
<accession>A0A2T0MIK1</accession>
<feature type="transmembrane region" description="Helical" evidence="1">
    <location>
        <begin position="51"/>
        <end position="73"/>
    </location>
</feature>
<dbReference type="Pfam" id="PF19851">
    <property type="entry name" value="DUF6326"/>
    <property type="match status" value="1"/>
</dbReference>
<organism evidence="2 3">
    <name type="scientific">Flagellimonas meridianipacifica</name>
    <dbReference type="NCBI Taxonomy" id="1080225"/>
    <lineage>
        <taxon>Bacteria</taxon>
        <taxon>Pseudomonadati</taxon>
        <taxon>Bacteroidota</taxon>
        <taxon>Flavobacteriia</taxon>
        <taxon>Flavobacteriales</taxon>
        <taxon>Flavobacteriaceae</taxon>
        <taxon>Flagellimonas</taxon>
    </lineage>
</organism>
<dbReference type="RefSeq" id="WP_106144282.1">
    <property type="nucleotide sequence ID" value="NZ_PVYX01000001.1"/>
</dbReference>
<keyword evidence="3" id="KW-1185">Reference proteome</keyword>
<evidence type="ECO:0000256" key="1">
    <source>
        <dbReference type="SAM" id="Phobius"/>
    </source>
</evidence>
<dbReference type="InterPro" id="IPR046289">
    <property type="entry name" value="DUF6326"/>
</dbReference>
<protein>
    <recommendedName>
        <fullName evidence="4">DoxX-like protein</fullName>
    </recommendedName>
</protein>
<dbReference type="EMBL" id="PVYX01000001">
    <property type="protein sequence ID" value="PRX57383.1"/>
    <property type="molecule type" value="Genomic_DNA"/>
</dbReference>
<dbReference type="AlphaFoldDB" id="A0A2T0MIK1"/>
<proteinExistence type="predicted"/>
<sequence>MNSIDIRTKLSVLWIFILMNLIFRDLHEFASKDFLEEALTGHVNGVKITDGLMLFGGVLAEIPIAMVVLSLVLKKKLNRIFNLVSGIIILAFLIFNIQTADTDDFFFLFFEITASIFILWTAFKWESKKAYPYPN</sequence>
<dbReference type="Proteomes" id="UP000237640">
    <property type="component" value="Unassembled WGS sequence"/>
</dbReference>
<feature type="transmembrane region" description="Helical" evidence="1">
    <location>
        <begin position="12"/>
        <end position="31"/>
    </location>
</feature>